<keyword evidence="2" id="KW-1185">Reference proteome</keyword>
<evidence type="ECO:0000313" key="1">
    <source>
        <dbReference type="EMBL" id="KAF2024141.1"/>
    </source>
</evidence>
<protein>
    <submittedName>
        <fullName evidence="1">Uncharacterized protein</fullName>
    </submittedName>
</protein>
<organism evidence="1 2">
    <name type="scientific">Setomelanomma holmii</name>
    <dbReference type="NCBI Taxonomy" id="210430"/>
    <lineage>
        <taxon>Eukaryota</taxon>
        <taxon>Fungi</taxon>
        <taxon>Dikarya</taxon>
        <taxon>Ascomycota</taxon>
        <taxon>Pezizomycotina</taxon>
        <taxon>Dothideomycetes</taxon>
        <taxon>Pleosporomycetidae</taxon>
        <taxon>Pleosporales</taxon>
        <taxon>Pleosporineae</taxon>
        <taxon>Phaeosphaeriaceae</taxon>
        <taxon>Setomelanomma</taxon>
    </lineage>
</organism>
<comment type="caution">
    <text evidence="1">The sequence shown here is derived from an EMBL/GenBank/DDBJ whole genome shotgun (WGS) entry which is preliminary data.</text>
</comment>
<dbReference type="AlphaFoldDB" id="A0A9P4GZT2"/>
<dbReference type="EMBL" id="ML978307">
    <property type="protein sequence ID" value="KAF2024141.1"/>
    <property type="molecule type" value="Genomic_DNA"/>
</dbReference>
<name>A0A9P4GZT2_9PLEO</name>
<accession>A0A9P4GZT2</accession>
<dbReference type="Proteomes" id="UP000799777">
    <property type="component" value="Unassembled WGS sequence"/>
</dbReference>
<dbReference type="OrthoDB" id="1368at2759"/>
<evidence type="ECO:0000313" key="2">
    <source>
        <dbReference type="Proteomes" id="UP000799777"/>
    </source>
</evidence>
<gene>
    <name evidence="1" type="ORF">EK21DRAFT_118058</name>
</gene>
<reference evidence="1" key="1">
    <citation type="journal article" date="2020" name="Stud. Mycol.">
        <title>101 Dothideomycetes genomes: a test case for predicting lifestyles and emergence of pathogens.</title>
        <authorList>
            <person name="Haridas S."/>
            <person name="Albert R."/>
            <person name="Binder M."/>
            <person name="Bloem J."/>
            <person name="Labutti K."/>
            <person name="Salamov A."/>
            <person name="Andreopoulos B."/>
            <person name="Baker S."/>
            <person name="Barry K."/>
            <person name="Bills G."/>
            <person name="Bluhm B."/>
            <person name="Cannon C."/>
            <person name="Castanera R."/>
            <person name="Culley D."/>
            <person name="Daum C."/>
            <person name="Ezra D."/>
            <person name="Gonzalez J."/>
            <person name="Henrissat B."/>
            <person name="Kuo A."/>
            <person name="Liang C."/>
            <person name="Lipzen A."/>
            <person name="Lutzoni F."/>
            <person name="Magnuson J."/>
            <person name="Mondo S."/>
            <person name="Nolan M."/>
            <person name="Ohm R."/>
            <person name="Pangilinan J."/>
            <person name="Park H.-J."/>
            <person name="Ramirez L."/>
            <person name="Alfaro M."/>
            <person name="Sun H."/>
            <person name="Tritt A."/>
            <person name="Yoshinaga Y."/>
            <person name="Zwiers L.-H."/>
            <person name="Turgeon B."/>
            <person name="Goodwin S."/>
            <person name="Spatafora J."/>
            <person name="Crous P."/>
            <person name="Grigoriev I."/>
        </authorList>
    </citation>
    <scope>NUCLEOTIDE SEQUENCE</scope>
    <source>
        <strain evidence="1">CBS 110217</strain>
    </source>
</reference>
<sequence>MLGTLSDLTLLDDPVEIYITLGFAAIGNEIENPFGTEVNDLPMELYYAQIAPDIAIISSRPPARLEDHAIHADNKPLYPISSKIDLSHNTHSWQQASQANLARELSLA</sequence>
<proteinExistence type="predicted"/>